<keyword evidence="2" id="KW-0472">Membrane</keyword>
<dbReference type="EMBL" id="JBHTMU010000057">
    <property type="protein sequence ID" value="MFD1344594.1"/>
    <property type="molecule type" value="Genomic_DNA"/>
</dbReference>
<proteinExistence type="predicted"/>
<evidence type="ECO:0000313" key="3">
    <source>
        <dbReference type="EMBL" id="MFD1344594.1"/>
    </source>
</evidence>
<evidence type="ECO:0008006" key="5">
    <source>
        <dbReference type="Google" id="ProtNLM"/>
    </source>
</evidence>
<comment type="caution">
    <text evidence="3">The sequence shown here is derived from an EMBL/GenBank/DDBJ whole genome shotgun (WGS) entry which is preliminary data.</text>
</comment>
<keyword evidence="2" id="KW-1133">Transmembrane helix</keyword>
<feature type="region of interest" description="Disordered" evidence="1">
    <location>
        <begin position="372"/>
        <end position="418"/>
    </location>
</feature>
<name>A0ABW3ZNI4_9RHOB</name>
<keyword evidence="4" id="KW-1185">Reference proteome</keyword>
<evidence type="ECO:0000256" key="1">
    <source>
        <dbReference type="SAM" id="MobiDB-lite"/>
    </source>
</evidence>
<sequence length="418" mass="44948">MTLVQYRLLFSALAFFPSLALLILPEAARIDLAYMLGIGGTLGALSLLTITAVHLAGAVAPRRPEPRTVDEGDAQAPHTPERLEDVDDTALEADDVKASETHEPAPPPVASLLVSGALRDLPTDLPPPEARRLRIAQALDMAAQPPEGVSGSPDHARACVIAQVADLWGASEADALDAAQITELALLDRLMHLPRDEAEPLIDLFIAPRLLRDAHAKIAALGERHAARLDGQALCAATERLRKTQVPARTPGGLLLALQALEEPDPDLWHRVVTEHDPEDATQAEAALWCVRQLGCHRATIALYLSERVAEDAFDAAAERGDRAWLAGIGAVLVNWGQGRYRASGIGLFPADRLIGQAPALSDALDRLSERLDEPRWPTPSGMMTVHTGRPPRPRPAWDLASGRLTEAPDPDDYAPQP</sequence>
<feature type="transmembrane region" description="Helical" evidence="2">
    <location>
        <begin position="6"/>
        <end position="25"/>
    </location>
</feature>
<evidence type="ECO:0000256" key="2">
    <source>
        <dbReference type="SAM" id="Phobius"/>
    </source>
</evidence>
<gene>
    <name evidence="3" type="ORF">ACFQ4E_19340</name>
</gene>
<feature type="region of interest" description="Disordered" evidence="1">
    <location>
        <begin position="63"/>
        <end position="88"/>
    </location>
</feature>
<organism evidence="3 4">
    <name type="scientific">Litorisediminicola beolgyonensis</name>
    <dbReference type="NCBI Taxonomy" id="1173614"/>
    <lineage>
        <taxon>Bacteria</taxon>
        <taxon>Pseudomonadati</taxon>
        <taxon>Pseudomonadota</taxon>
        <taxon>Alphaproteobacteria</taxon>
        <taxon>Rhodobacterales</taxon>
        <taxon>Paracoccaceae</taxon>
        <taxon>Litorisediminicola</taxon>
    </lineage>
</organism>
<keyword evidence="2" id="KW-0812">Transmembrane</keyword>
<reference evidence="4" key="1">
    <citation type="journal article" date="2019" name="Int. J. Syst. Evol. Microbiol.">
        <title>The Global Catalogue of Microorganisms (GCM) 10K type strain sequencing project: providing services to taxonomists for standard genome sequencing and annotation.</title>
        <authorList>
            <consortium name="The Broad Institute Genomics Platform"/>
            <consortium name="The Broad Institute Genome Sequencing Center for Infectious Disease"/>
            <person name="Wu L."/>
            <person name="Ma J."/>
        </authorList>
    </citation>
    <scope>NUCLEOTIDE SEQUENCE [LARGE SCALE GENOMIC DNA]</scope>
    <source>
        <strain evidence="4">CCUG 62953</strain>
    </source>
</reference>
<accession>A0ABW3ZNI4</accession>
<evidence type="ECO:0000313" key="4">
    <source>
        <dbReference type="Proteomes" id="UP001597135"/>
    </source>
</evidence>
<protein>
    <recommendedName>
        <fullName evidence="5">DUF1266 domain-containing protein</fullName>
    </recommendedName>
</protein>
<dbReference type="RefSeq" id="WP_386806173.1">
    <property type="nucleotide sequence ID" value="NZ_JBHTMU010000057.1"/>
</dbReference>
<feature type="transmembrane region" description="Helical" evidence="2">
    <location>
        <begin position="32"/>
        <end position="57"/>
    </location>
</feature>
<feature type="compositionally biased region" description="Acidic residues" evidence="1">
    <location>
        <begin position="409"/>
        <end position="418"/>
    </location>
</feature>
<dbReference type="Proteomes" id="UP001597135">
    <property type="component" value="Unassembled WGS sequence"/>
</dbReference>